<evidence type="ECO:0000256" key="8">
    <source>
        <dbReference type="SAM" id="Phobius"/>
    </source>
</evidence>
<evidence type="ECO:0000256" key="1">
    <source>
        <dbReference type="ARBA" id="ARBA00004651"/>
    </source>
</evidence>
<keyword evidence="4" id="KW-0808">Transferase</keyword>
<dbReference type="Pfam" id="PF24878">
    <property type="entry name" value="YkcB_C"/>
    <property type="match status" value="1"/>
</dbReference>
<dbReference type="InterPro" id="IPR038731">
    <property type="entry name" value="RgtA/B/C-like"/>
</dbReference>
<dbReference type="PROSITE" id="PS51257">
    <property type="entry name" value="PROKAR_LIPOPROTEIN"/>
    <property type="match status" value="1"/>
</dbReference>
<accession>A0ABP8E147</accession>
<dbReference type="InterPro" id="IPR050297">
    <property type="entry name" value="LipidA_mod_glycosyltrf_83"/>
</dbReference>
<feature type="transmembrane region" description="Helical" evidence="8">
    <location>
        <begin position="377"/>
        <end position="396"/>
    </location>
</feature>
<dbReference type="PANTHER" id="PTHR33908">
    <property type="entry name" value="MANNOSYLTRANSFERASE YKCB-RELATED"/>
    <property type="match status" value="1"/>
</dbReference>
<evidence type="ECO:0000256" key="5">
    <source>
        <dbReference type="ARBA" id="ARBA00022692"/>
    </source>
</evidence>
<dbReference type="Proteomes" id="UP001501594">
    <property type="component" value="Unassembled WGS sequence"/>
</dbReference>
<feature type="transmembrane region" description="Helical" evidence="8">
    <location>
        <begin position="209"/>
        <end position="230"/>
    </location>
</feature>
<evidence type="ECO:0000256" key="4">
    <source>
        <dbReference type="ARBA" id="ARBA00022679"/>
    </source>
</evidence>
<evidence type="ECO:0000259" key="9">
    <source>
        <dbReference type="Pfam" id="PF13231"/>
    </source>
</evidence>
<keyword evidence="5 8" id="KW-0812">Transmembrane</keyword>
<keyword evidence="12" id="KW-1185">Reference proteome</keyword>
<feature type="domain" description="Glycosyltransferase RgtA/B/C/D-like" evidence="9">
    <location>
        <begin position="74"/>
        <end position="223"/>
    </location>
</feature>
<dbReference type="RefSeq" id="WP_344794701.1">
    <property type="nucleotide sequence ID" value="NZ_BAABAU010000001.1"/>
</dbReference>
<feature type="transmembrane region" description="Helical" evidence="8">
    <location>
        <begin position="184"/>
        <end position="202"/>
    </location>
</feature>
<feature type="transmembrane region" description="Helical" evidence="8">
    <location>
        <begin position="402"/>
        <end position="435"/>
    </location>
</feature>
<name>A0ABP8E147_9MICO</name>
<keyword evidence="6 8" id="KW-1133">Transmembrane helix</keyword>
<keyword evidence="7 8" id="KW-0472">Membrane</keyword>
<comment type="caution">
    <text evidence="11">The sequence shown here is derived from an EMBL/GenBank/DDBJ whole genome shotgun (WGS) entry which is preliminary data.</text>
</comment>
<evidence type="ECO:0000256" key="3">
    <source>
        <dbReference type="ARBA" id="ARBA00022676"/>
    </source>
</evidence>
<dbReference type="Pfam" id="PF13231">
    <property type="entry name" value="PMT_2"/>
    <property type="match status" value="1"/>
</dbReference>
<protein>
    <recommendedName>
        <fullName evidence="13">4-amino-4-deoxy-L-arabinose transferase-like glycosyltransferase</fullName>
    </recommendedName>
</protein>
<evidence type="ECO:0000259" key="10">
    <source>
        <dbReference type="Pfam" id="PF24878"/>
    </source>
</evidence>
<evidence type="ECO:0000313" key="12">
    <source>
        <dbReference type="Proteomes" id="UP001501594"/>
    </source>
</evidence>
<dbReference type="EMBL" id="BAABAU010000001">
    <property type="protein sequence ID" value="GAA4265921.1"/>
    <property type="molecule type" value="Genomic_DNA"/>
</dbReference>
<feature type="domain" description="Putative mannosyltransferase YkcA/B-like C-terminal" evidence="10">
    <location>
        <begin position="558"/>
        <end position="636"/>
    </location>
</feature>
<feature type="transmembrane region" description="Helical" evidence="8">
    <location>
        <begin position="292"/>
        <end position="310"/>
    </location>
</feature>
<feature type="transmembrane region" description="Helical" evidence="8">
    <location>
        <begin position="322"/>
        <end position="341"/>
    </location>
</feature>
<comment type="subcellular location">
    <subcellularLocation>
        <location evidence="1">Cell membrane</location>
        <topology evidence="1">Multi-pass membrane protein</topology>
    </subcellularLocation>
</comment>
<evidence type="ECO:0000256" key="6">
    <source>
        <dbReference type="ARBA" id="ARBA00022989"/>
    </source>
</evidence>
<feature type="transmembrane region" description="Helical" evidence="8">
    <location>
        <begin position="347"/>
        <end position="365"/>
    </location>
</feature>
<evidence type="ECO:0000256" key="2">
    <source>
        <dbReference type="ARBA" id="ARBA00022475"/>
    </source>
</evidence>
<feature type="transmembrane region" description="Helical" evidence="8">
    <location>
        <begin position="86"/>
        <end position="107"/>
    </location>
</feature>
<dbReference type="InterPro" id="IPR056785">
    <property type="entry name" value="YkcA/B-like_C"/>
</dbReference>
<reference evidence="12" key="1">
    <citation type="journal article" date="2019" name="Int. J. Syst. Evol. Microbiol.">
        <title>The Global Catalogue of Microorganisms (GCM) 10K type strain sequencing project: providing services to taxonomists for standard genome sequencing and annotation.</title>
        <authorList>
            <consortium name="The Broad Institute Genomics Platform"/>
            <consortium name="The Broad Institute Genome Sequencing Center for Infectious Disease"/>
            <person name="Wu L."/>
            <person name="Ma J."/>
        </authorList>
    </citation>
    <scope>NUCLEOTIDE SEQUENCE [LARGE SCALE GENOMIC DNA]</scope>
    <source>
        <strain evidence="12">JCM 17442</strain>
    </source>
</reference>
<evidence type="ECO:0000313" key="11">
    <source>
        <dbReference type="EMBL" id="GAA4265921.1"/>
    </source>
</evidence>
<gene>
    <name evidence="11" type="ORF">GCM10022256_15330</name>
</gene>
<proteinExistence type="predicted"/>
<dbReference type="PANTHER" id="PTHR33908:SF3">
    <property type="entry name" value="UNDECAPRENYL PHOSPHATE-ALPHA-4-AMINO-4-DEOXY-L-ARABINOSE ARABINOSYL TRANSFERASE"/>
    <property type="match status" value="1"/>
</dbReference>
<keyword evidence="3" id="KW-0328">Glycosyltransferase</keyword>
<feature type="transmembrane region" description="Helical" evidence="8">
    <location>
        <begin position="456"/>
        <end position="480"/>
    </location>
</feature>
<organism evidence="11 12">
    <name type="scientific">Frondihabitans peucedani</name>
    <dbReference type="NCBI Taxonomy" id="598626"/>
    <lineage>
        <taxon>Bacteria</taxon>
        <taxon>Bacillati</taxon>
        <taxon>Actinomycetota</taxon>
        <taxon>Actinomycetes</taxon>
        <taxon>Micrococcales</taxon>
        <taxon>Microbacteriaceae</taxon>
        <taxon>Frondihabitans</taxon>
    </lineage>
</organism>
<feature type="transmembrane region" description="Helical" evidence="8">
    <location>
        <begin position="114"/>
        <end position="134"/>
    </location>
</feature>
<keyword evidence="2" id="KW-1003">Cell membrane</keyword>
<sequence>MTRPHEARWLLALAALVACFVVVATWNLGTAGYSEFYASAAHSMTVSGGAFWSGSFDPAATITLDKLSGFLVPQALSARLFGFHEWSLALPQVVEGAVTIVAVFVIGRRLRGPGTGLLAAGAFAVTPLMVSMFGHTMEDGLLTMSLAVAFVFFQRSVETGRVRDLVLAGIVVGIGFQAKMLQAWFIVPALVVAVLVAGRPLLRSRLKRGLLLIGVVIVASLAWMTVMQLIPAGSRPFFDGSREDDVFTQVFGYNGLNRFVPGLIPGAAPTFHSPTLSPGSDGISPLKLLEPAFATQVGWFFPLALAGLVGSPRRRAQDHATATTTIALGGWLVTSVAVLSVTAIPHTAYLAAVSVQVSLFAAIGLRDSAAAARQGRPAPLLAVVGVSTAWSLVLLVKSTVAPTWLIAVVALTGGLAVVVLAGVLVSRVVLSRVLVSRVLVSARLPRARRPRRAPRGGLALVVTVATALGAAALVAAPSVWTLSTLDPALAGTANDAYAGPRPQRVGFFFQTDAPPADRESFDRFRVEPPVWSAPDVALTPEQESLVRFTRRNIDGGPLFTTTSWFEAAPYLIAAGLDVRSIGGFSGAIPTPTLGEVRRGVADGSLRYFLLPSRSTPRAGSAGGRTEAGRITAWVTASCSLVPDSRYEGTTTLAGLSLWDCRVR</sequence>
<evidence type="ECO:0000256" key="7">
    <source>
        <dbReference type="ARBA" id="ARBA00023136"/>
    </source>
</evidence>
<evidence type="ECO:0008006" key="13">
    <source>
        <dbReference type="Google" id="ProtNLM"/>
    </source>
</evidence>